<feature type="transmembrane region" description="Helical" evidence="7">
    <location>
        <begin position="137"/>
        <end position="155"/>
    </location>
</feature>
<dbReference type="Pfam" id="PF02308">
    <property type="entry name" value="MgtC"/>
    <property type="match status" value="1"/>
</dbReference>
<gene>
    <name evidence="9" type="ORF">GMA10_08445</name>
</gene>
<keyword evidence="5 7" id="KW-1133">Transmembrane helix</keyword>
<evidence type="ECO:0000313" key="10">
    <source>
        <dbReference type="Proteomes" id="UP000462152"/>
    </source>
</evidence>
<evidence type="ECO:0000256" key="1">
    <source>
        <dbReference type="ARBA" id="ARBA00004651"/>
    </source>
</evidence>
<evidence type="ECO:0000256" key="3">
    <source>
        <dbReference type="ARBA" id="ARBA00022475"/>
    </source>
</evidence>
<reference evidence="9 10" key="1">
    <citation type="submission" date="2019-12" db="EMBL/GenBank/DDBJ databases">
        <authorList>
            <person name="Li J."/>
            <person name="Shi Y."/>
            <person name="Xu G."/>
            <person name="Xiao D."/>
            <person name="Ran X."/>
        </authorList>
    </citation>
    <scope>NUCLEOTIDE SEQUENCE [LARGE SCALE GENOMIC DNA]</scope>
    <source>
        <strain evidence="9 10">JCM 15915</strain>
    </source>
</reference>
<organism evidence="9 10">
    <name type="scientific">Rothia koreensis</name>
    <dbReference type="NCBI Taxonomy" id="592378"/>
    <lineage>
        <taxon>Bacteria</taxon>
        <taxon>Bacillati</taxon>
        <taxon>Actinomycetota</taxon>
        <taxon>Actinomycetes</taxon>
        <taxon>Micrococcales</taxon>
        <taxon>Micrococcaceae</taxon>
        <taxon>Rothia</taxon>
    </lineage>
</organism>
<sequence length="241" mass="25295">MAALSEIWGFGTEANIGVTSSLLLTSFVLSSIIGLERQVRQKQAGLRMIVLVGTGSGLFTIVSGYGFATVLGSDVDLDPSRIAAQIASGIGFLGAGVIFTRKNLVRGLTTAASIWVTAAVGMAAGAGMPWIAAEGTLLYLVATTVLTPIVTRLPGASDRKVLRVVYVDGQGVLRDILSETTSMGYTAQIESTERTADKVMVSARFRGRPPLQSLVATLTELPGVVSVRTSQDADDEQDDED</sequence>
<keyword evidence="10" id="KW-1185">Reference proteome</keyword>
<dbReference type="GO" id="GO:0005886">
    <property type="term" value="C:plasma membrane"/>
    <property type="evidence" value="ECO:0007669"/>
    <property type="project" value="UniProtKB-SubCell"/>
</dbReference>
<feature type="transmembrane region" description="Helical" evidence="7">
    <location>
        <begin position="82"/>
        <end position="100"/>
    </location>
</feature>
<evidence type="ECO:0000259" key="8">
    <source>
        <dbReference type="Pfam" id="PF02308"/>
    </source>
</evidence>
<dbReference type="InterPro" id="IPR003416">
    <property type="entry name" value="MgtC/SapB/SrpB/YhiD_fam"/>
</dbReference>
<feature type="transmembrane region" description="Helical" evidence="7">
    <location>
        <begin position="16"/>
        <end position="36"/>
    </location>
</feature>
<dbReference type="PRINTS" id="PR01837">
    <property type="entry name" value="MGTCSAPBPROT"/>
</dbReference>
<dbReference type="PANTHER" id="PTHR33778">
    <property type="entry name" value="PROTEIN MGTC"/>
    <property type="match status" value="1"/>
</dbReference>
<keyword evidence="6 7" id="KW-0472">Membrane</keyword>
<dbReference type="Proteomes" id="UP000462152">
    <property type="component" value="Unassembled WGS sequence"/>
</dbReference>
<name>A0A7K1LJ65_9MICC</name>
<evidence type="ECO:0000256" key="2">
    <source>
        <dbReference type="ARBA" id="ARBA00009298"/>
    </source>
</evidence>
<evidence type="ECO:0000256" key="7">
    <source>
        <dbReference type="SAM" id="Phobius"/>
    </source>
</evidence>
<feature type="domain" description="MgtC/SapB/SrpB/YhiD N-terminal" evidence="8">
    <location>
        <begin position="23"/>
        <end position="150"/>
    </location>
</feature>
<evidence type="ECO:0000256" key="4">
    <source>
        <dbReference type="ARBA" id="ARBA00022692"/>
    </source>
</evidence>
<dbReference type="EMBL" id="WOGT01000004">
    <property type="protein sequence ID" value="MUN55236.1"/>
    <property type="molecule type" value="Genomic_DNA"/>
</dbReference>
<keyword evidence="4 7" id="KW-0812">Transmembrane</keyword>
<dbReference type="PANTHER" id="PTHR33778:SF1">
    <property type="entry name" value="MAGNESIUM TRANSPORTER YHID-RELATED"/>
    <property type="match status" value="1"/>
</dbReference>
<protein>
    <submittedName>
        <fullName evidence="9">MgtC/SapB family protein</fullName>
    </submittedName>
</protein>
<dbReference type="InterPro" id="IPR049177">
    <property type="entry name" value="MgtC_SapB_SrpB_YhiD_N"/>
</dbReference>
<comment type="similarity">
    <text evidence="2">Belongs to the MgtC/SapB family.</text>
</comment>
<proteinExistence type="inferred from homology"/>
<evidence type="ECO:0000313" key="9">
    <source>
        <dbReference type="EMBL" id="MUN55236.1"/>
    </source>
</evidence>
<dbReference type="AlphaFoldDB" id="A0A7K1LJ65"/>
<evidence type="ECO:0000256" key="5">
    <source>
        <dbReference type="ARBA" id="ARBA00022989"/>
    </source>
</evidence>
<accession>A0A7K1LJ65</accession>
<comment type="caution">
    <text evidence="9">The sequence shown here is derived from an EMBL/GenBank/DDBJ whole genome shotgun (WGS) entry which is preliminary data.</text>
</comment>
<comment type="subcellular location">
    <subcellularLocation>
        <location evidence="1">Cell membrane</location>
        <topology evidence="1">Multi-pass membrane protein</topology>
    </subcellularLocation>
</comment>
<evidence type="ECO:0000256" key="6">
    <source>
        <dbReference type="ARBA" id="ARBA00023136"/>
    </source>
</evidence>
<feature type="transmembrane region" description="Helical" evidence="7">
    <location>
        <begin position="112"/>
        <end position="131"/>
    </location>
</feature>
<keyword evidence="3" id="KW-1003">Cell membrane</keyword>
<dbReference type="RefSeq" id="WP_129316026.1">
    <property type="nucleotide sequence ID" value="NZ_CP197643.1"/>
</dbReference>
<dbReference type="OrthoDB" id="9811198at2"/>
<feature type="transmembrane region" description="Helical" evidence="7">
    <location>
        <begin position="48"/>
        <end position="70"/>
    </location>
</feature>